<evidence type="ECO:0000313" key="1">
    <source>
        <dbReference type="EMBL" id="EPR70967.1"/>
    </source>
</evidence>
<organism evidence="1 2">
    <name type="scientific">Cyclobacterium qasimii M12-11B</name>
    <dbReference type="NCBI Taxonomy" id="641524"/>
    <lineage>
        <taxon>Bacteria</taxon>
        <taxon>Pseudomonadati</taxon>
        <taxon>Bacteroidota</taxon>
        <taxon>Cytophagia</taxon>
        <taxon>Cytophagales</taxon>
        <taxon>Cyclobacteriaceae</taxon>
        <taxon>Cyclobacterium</taxon>
    </lineage>
</organism>
<dbReference type="EMBL" id="ATNM01000033">
    <property type="protein sequence ID" value="EPR70967.1"/>
    <property type="molecule type" value="Genomic_DNA"/>
</dbReference>
<sequence>MLNFKAIGCTKKKNSLNSVLLINSNQKNLIYTLWDVGIRAF</sequence>
<dbReference type="Proteomes" id="UP000014974">
    <property type="component" value="Unassembled WGS sequence"/>
</dbReference>
<evidence type="ECO:0000313" key="2">
    <source>
        <dbReference type="Proteomes" id="UP000014974"/>
    </source>
</evidence>
<reference evidence="1 2" key="1">
    <citation type="journal article" date="2013" name="Genome Announc.">
        <title>Draft Genome Sequence of Cyclobacterium qasimii Strain M12-11BT, Isolated from Arctic Marine Sediment.</title>
        <authorList>
            <person name="Shivaji S."/>
            <person name="Ara S."/>
            <person name="Singh A."/>
            <person name="Kumar Pinnaka A."/>
        </authorList>
    </citation>
    <scope>NUCLEOTIDE SEQUENCE [LARGE SCALE GENOMIC DNA]</scope>
    <source>
        <strain evidence="1 2">M12-11B</strain>
    </source>
</reference>
<proteinExistence type="predicted"/>
<accession>S7VNL3</accession>
<comment type="caution">
    <text evidence="1">The sequence shown here is derived from an EMBL/GenBank/DDBJ whole genome shotgun (WGS) entry which is preliminary data.</text>
</comment>
<protein>
    <submittedName>
        <fullName evidence="1">Uncharacterized protein</fullName>
    </submittedName>
</protein>
<name>S7VNL3_9BACT</name>
<dbReference type="AlphaFoldDB" id="S7VNL3"/>
<gene>
    <name evidence="1" type="ORF">ADICYQ_0781</name>
</gene>